<name>A0A364P079_9PROT</name>
<evidence type="ECO:0000313" key="2">
    <source>
        <dbReference type="Proteomes" id="UP000251075"/>
    </source>
</evidence>
<reference evidence="1 2" key="1">
    <citation type="submission" date="2017-11" db="EMBL/GenBank/DDBJ databases">
        <title>Draft genome sequence of magnetotactic bacterium Magnetospirillum kuznetsovii LBB-42.</title>
        <authorList>
            <person name="Grouzdev D.S."/>
            <person name="Rysina M.S."/>
            <person name="Baslerov R.V."/>
            <person name="Koziaeva V."/>
        </authorList>
    </citation>
    <scope>NUCLEOTIDE SEQUENCE [LARGE SCALE GENOMIC DNA]</scope>
    <source>
        <strain evidence="1 2">LBB-42</strain>
    </source>
</reference>
<protein>
    <recommendedName>
        <fullName evidence="3">DUF922 domain-containing protein</fullName>
    </recommendedName>
</protein>
<keyword evidence="2" id="KW-1185">Reference proteome</keyword>
<comment type="caution">
    <text evidence="1">The sequence shown here is derived from an EMBL/GenBank/DDBJ whole genome shotgun (WGS) entry which is preliminary data.</text>
</comment>
<accession>A0A364P079</accession>
<evidence type="ECO:0008006" key="3">
    <source>
        <dbReference type="Google" id="ProtNLM"/>
    </source>
</evidence>
<dbReference type="Proteomes" id="UP000251075">
    <property type="component" value="Unassembled WGS sequence"/>
</dbReference>
<gene>
    <name evidence="1" type="ORF">CU669_08210</name>
</gene>
<organism evidence="1 2">
    <name type="scientific">Paramagnetospirillum kuznetsovii</name>
    <dbReference type="NCBI Taxonomy" id="2053833"/>
    <lineage>
        <taxon>Bacteria</taxon>
        <taxon>Pseudomonadati</taxon>
        <taxon>Pseudomonadota</taxon>
        <taxon>Alphaproteobacteria</taxon>
        <taxon>Rhodospirillales</taxon>
        <taxon>Magnetospirillaceae</taxon>
        <taxon>Paramagnetospirillum</taxon>
    </lineage>
</organism>
<dbReference type="EMBL" id="PGTO01000004">
    <property type="protein sequence ID" value="RAU22650.1"/>
    <property type="molecule type" value="Genomic_DNA"/>
</dbReference>
<dbReference type="AlphaFoldDB" id="A0A364P079"/>
<sequence>MGIPVYSGELSRVQVNALAHSKGTAGNNVIGLTQSEVEGKVTTQIWSVDMGGGRRCQGLGRVDGHWRLKDIVVHIASEYPPGGCNYAKIRQHEDEHVAIARETFQRWAPRLQAALGEAASRERPMLGTTDPNQMKRDINERLLRALQPTVDGYKAELKSRNAAIDTTANYRLVMSRCPGW</sequence>
<evidence type="ECO:0000313" key="1">
    <source>
        <dbReference type="EMBL" id="RAU22650.1"/>
    </source>
</evidence>
<proteinExistence type="predicted"/>